<dbReference type="EMBL" id="BSYO01000002">
    <property type="protein sequence ID" value="GMH00294.1"/>
    <property type="molecule type" value="Genomic_DNA"/>
</dbReference>
<gene>
    <name evidence="2" type="ORF">Nepgr_002133</name>
</gene>
<keyword evidence="1" id="KW-0472">Membrane</keyword>
<dbReference type="Proteomes" id="UP001279734">
    <property type="component" value="Unassembled WGS sequence"/>
</dbReference>
<protein>
    <submittedName>
        <fullName evidence="2">Uncharacterized protein</fullName>
    </submittedName>
</protein>
<feature type="transmembrane region" description="Helical" evidence="1">
    <location>
        <begin position="6"/>
        <end position="27"/>
    </location>
</feature>
<proteinExistence type="predicted"/>
<evidence type="ECO:0000313" key="2">
    <source>
        <dbReference type="EMBL" id="GMH00294.1"/>
    </source>
</evidence>
<name>A0AAD3P9A2_NEPGR</name>
<comment type="caution">
    <text evidence="2">The sequence shown here is derived from an EMBL/GenBank/DDBJ whole genome shotgun (WGS) entry which is preliminary data.</text>
</comment>
<keyword evidence="1" id="KW-0812">Transmembrane</keyword>
<dbReference type="AlphaFoldDB" id="A0AAD3P9A2"/>
<organism evidence="2 3">
    <name type="scientific">Nepenthes gracilis</name>
    <name type="common">Slender pitcher plant</name>
    <dbReference type="NCBI Taxonomy" id="150966"/>
    <lineage>
        <taxon>Eukaryota</taxon>
        <taxon>Viridiplantae</taxon>
        <taxon>Streptophyta</taxon>
        <taxon>Embryophyta</taxon>
        <taxon>Tracheophyta</taxon>
        <taxon>Spermatophyta</taxon>
        <taxon>Magnoliopsida</taxon>
        <taxon>eudicotyledons</taxon>
        <taxon>Gunneridae</taxon>
        <taxon>Pentapetalae</taxon>
        <taxon>Caryophyllales</taxon>
        <taxon>Nepenthaceae</taxon>
        <taxon>Nepenthes</taxon>
    </lineage>
</organism>
<reference evidence="2" key="1">
    <citation type="submission" date="2023-05" db="EMBL/GenBank/DDBJ databases">
        <title>Nepenthes gracilis genome sequencing.</title>
        <authorList>
            <person name="Fukushima K."/>
        </authorList>
    </citation>
    <scope>NUCLEOTIDE SEQUENCE</scope>
    <source>
        <strain evidence="2">SING2019-196</strain>
    </source>
</reference>
<keyword evidence="1" id="KW-1133">Transmembrane helix</keyword>
<keyword evidence="3" id="KW-1185">Reference proteome</keyword>
<evidence type="ECO:0000256" key="1">
    <source>
        <dbReference type="SAM" id="Phobius"/>
    </source>
</evidence>
<accession>A0AAD3P9A2</accession>
<evidence type="ECO:0000313" key="3">
    <source>
        <dbReference type="Proteomes" id="UP001279734"/>
    </source>
</evidence>
<sequence length="88" mass="9777">MYLCYGFIAVVVVCMGYSGPFSSSFCFRRWIHVLDSRTKQSAHRQFSIFLSLALHAAADLETLSSIILVEGDGKCRRLQLIDCAADVA</sequence>